<gene>
    <name evidence="1" type="ORF">VTJ49DRAFT_3407</name>
</gene>
<comment type="caution">
    <text evidence="1">The sequence shown here is derived from an EMBL/GenBank/DDBJ whole genome shotgun (WGS) entry which is preliminary data.</text>
</comment>
<keyword evidence="2" id="KW-1185">Reference proteome</keyword>
<proteinExistence type="predicted"/>
<sequence length="91" mass="10517">MAIKVGTCLICRAGFRRWLESMHMCNFDEARSRRGPGYIFTIHIASNMKDPNSLFMMALRKLVEVSRFEHHDAKIEGNMVDWTVTELGQRG</sequence>
<reference evidence="1 2" key="1">
    <citation type="journal article" date="2024" name="Commun. Biol.">
        <title>Comparative genomic analysis of thermophilic fungi reveals convergent evolutionary adaptations and gene losses.</title>
        <authorList>
            <person name="Steindorff A.S."/>
            <person name="Aguilar-Pontes M.V."/>
            <person name="Robinson A.J."/>
            <person name="Andreopoulos B."/>
            <person name="LaButti K."/>
            <person name="Kuo A."/>
            <person name="Mondo S."/>
            <person name="Riley R."/>
            <person name="Otillar R."/>
            <person name="Haridas S."/>
            <person name="Lipzen A."/>
            <person name="Grimwood J."/>
            <person name="Schmutz J."/>
            <person name="Clum A."/>
            <person name="Reid I.D."/>
            <person name="Moisan M.C."/>
            <person name="Butler G."/>
            <person name="Nguyen T.T.M."/>
            <person name="Dewar K."/>
            <person name="Conant G."/>
            <person name="Drula E."/>
            <person name="Henrissat B."/>
            <person name="Hansel C."/>
            <person name="Singer S."/>
            <person name="Hutchinson M.I."/>
            <person name="de Vries R.P."/>
            <person name="Natvig D.O."/>
            <person name="Powell A.J."/>
            <person name="Tsang A."/>
            <person name="Grigoriev I.V."/>
        </authorList>
    </citation>
    <scope>NUCLEOTIDE SEQUENCE [LARGE SCALE GENOMIC DNA]</scope>
    <source>
        <strain evidence="1 2">CBS 620.91</strain>
    </source>
</reference>
<dbReference type="EMBL" id="JAZGSY010000264">
    <property type="protein sequence ID" value="KAL1837771.1"/>
    <property type="molecule type" value="Genomic_DNA"/>
</dbReference>
<accession>A0ABR3V7P5</accession>
<organism evidence="1 2">
    <name type="scientific">Humicola insolens</name>
    <name type="common">Soft-rot fungus</name>
    <dbReference type="NCBI Taxonomy" id="85995"/>
    <lineage>
        <taxon>Eukaryota</taxon>
        <taxon>Fungi</taxon>
        <taxon>Dikarya</taxon>
        <taxon>Ascomycota</taxon>
        <taxon>Pezizomycotina</taxon>
        <taxon>Sordariomycetes</taxon>
        <taxon>Sordariomycetidae</taxon>
        <taxon>Sordariales</taxon>
        <taxon>Chaetomiaceae</taxon>
        <taxon>Mycothermus</taxon>
    </lineage>
</organism>
<dbReference type="Proteomes" id="UP001583172">
    <property type="component" value="Unassembled WGS sequence"/>
</dbReference>
<name>A0ABR3V7P5_HUMIN</name>
<evidence type="ECO:0000313" key="2">
    <source>
        <dbReference type="Proteomes" id="UP001583172"/>
    </source>
</evidence>
<evidence type="ECO:0000313" key="1">
    <source>
        <dbReference type="EMBL" id="KAL1837771.1"/>
    </source>
</evidence>
<protein>
    <submittedName>
        <fullName evidence="1">Uncharacterized protein</fullName>
    </submittedName>
</protein>